<evidence type="ECO:0008006" key="6">
    <source>
        <dbReference type="Google" id="ProtNLM"/>
    </source>
</evidence>
<reference evidence="2" key="2">
    <citation type="submission" date="2010-05" db="EMBL/GenBank/DDBJ databases">
        <title>Revision and reannotation of the Halomonas elongata DSM 2581(T) genome.</title>
        <authorList>
            <person name="Pfeiffer F."/>
            <person name="Bagyan I."/>
            <person name="Alfaro-Espinoza G."/>
            <person name="Zamora-Lagos M.A."/>
            <person name="Habermann B."/>
            <person name="Oesterhelt D."/>
            <person name="Kunte H.J."/>
        </authorList>
    </citation>
    <scope>NUCLEOTIDE SEQUENCE</scope>
    <source>
        <strain evidence="2">Type strain: DSM 2581</strain>
    </source>
</reference>
<organism evidence="2 4">
    <name type="scientific">Halomonas elongata (strain ATCC 33173 / DSM 2581 / NBRC 15536 / NCIMB 2198 / 1H9)</name>
    <dbReference type="NCBI Taxonomy" id="768066"/>
    <lineage>
        <taxon>Bacteria</taxon>
        <taxon>Pseudomonadati</taxon>
        <taxon>Pseudomonadota</taxon>
        <taxon>Gammaproteobacteria</taxon>
        <taxon>Oceanospirillales</taxon>
        <taxon>Halomonadaceae</taxon>
        <taxon>Halomonas</taxon>
    </lineage>
</organism>
<dbReference type="Proteomes" id="UP000008707">
    <property type="component" value="Chromosome"/>
</dbReference>
<keyword evidence="1" id="KW-0812">Transmembrane</keyword>
<dbReference type="GeneID" id="91009484"/>
<dbReference type="EMBL" id="CP139472">
    <property type="protein sequence ID" value="WPU48208.1"/>
    <property type="molecule type" value="Genomic_DNA"/>
</dbReference>
<accession>E1VB15</accession>
<keyword evidence="5" id="KW-1185">Reference proteome</keyword>
<feature type="transmembrane region" description="Helical" evidence="1">
    <location>
        <begin position="125"/>
        <end position="141"/>
    </location>
</feature>
<reference evidence="4" key="3">
    <citation type="journal article" date="2011" name="Environ. Microbiol.">
        <title>A blueprint of ectoine metabolism from the genome of the industrial producer Halomonas elongata DSM 2581(T).</title>
        <authorList>
            <person name="Schwibbert K."/>
            <person name="Marin-Sanguino A."/>
            <person name="Bagyan I."/>
            <person name="Heidrich G."/>
            <person name="Lentzen G."/>
            <person name="Seitz H."/>
            <person name="Rampp M."/>
            <person name="Schuster S.C."/>
            <person name="Klenk H.P."/>
            <person name="Pfeiffer F."/>
            <person name="Oesterhelt D."/>
            <person name="Kunte H.J."/>
        </authorList>
    </citation>
    <scope>NUCLEOTIDE SEQUENCE [LARGE SCALE GENOMIC DNA]</scope>
    <source>
        <strain evidence="4">ATCC 33173 / DSM 2581 / NBRC 15536 / NCIMB 2198 / 1H9</strain>
    </source>
</reference>
<evidence type="ECO:0000256" key="1">
    <source>
        <dbReference type="SAM" id="Phobius"/>
    </source>
</evidence>
<dbReference type="Proteomes" id="UP001322512">
    <property type="component" value="Chromosome"/>
</dbReference>
<keyword evidence="1" id="KW-1133">Transmembrane helix</keyword>
<evidence type="ECO:0000313" key="3">
    <source>
        <dbReference type="EMBL" id="WPU48208.1"/>
    </source>
</evidence>
<dbReference type="RefSeq" id="WP_013331948.1">
    <property type="nucleotide sequence ID" value="NC_014532.2"/>
</dbReference>
<protein>
    <recommendedName>
        <fullName evidence="6">GGDEF domain-containing protein</fullName>
    </recommendedName>
</protein>
<dbReference type="STRING" id="768066.HELO_2192"/>
<dbReference type="AlphaFoldDB" id="E1VB15"/>
<name>E1VB15_HALED</name>
<dbReference type="KEGG" id="hel:HELO_2192"/>
<reference evidence="2" key="1">
    <citation type="journal article" date="2010" name="Environ. Microbiol.">
        <title>A blueprint of ectoine metabolism from the genome of the industrial producer Halomonas elongata DSM 2581(T).</title>
        <authorList>
            <person name="Schwibbert K."/>
            <person name="Marin-Sanguino A."/>
            <person name="Bagyan I."/>
            <person name="Heidrich G."/>
            <person name="Lentzen G."/>
            <person name="Seitz H."/>
            <person name="Rampp M."/>
            <person name="Schuster S.C."/>
            <person name="Klenk H.P."/>
            <person name="Pfeiffer F."/>
            <person name="Oesterhelt D."/>
            <person name="Kunte H.J."/>
        </authorList>
    </citation>
    <scope>NUCLEOTIDE SEQUENCE</scope>
    <source>
        <strain evidence="2">Type strain: DSM 2581</strain>
    </source>
</reference>
<dbReference type="EMBL" id="FN869568">
    <property type="protein sequence ID" value="CBV42076.1"/>
    <property type="molecule type" value="Genomic_DNA"/>
</dbReference>
<gene>
    <name evidence="2" type="ordered locus">HELO_2192</name>
    <name evidence="3" type="ORF">SR933_04780</name>
</gene>
<feature type="transmembrane region" description="Helical" evidence="1">
    <location>
        <begin position="60"/>
        <end position="78"/>
    </location>
</feature>
<dbReference type="OrthoDB" id="6182046at2"/>
<evidence type="ECO:0000313" key="4">
    <source>
        <dbReference type="Proteomes" id="UP000008707"/>
    </source>
</evidence>
<reference evidence="3 5" key="4">
    <citation type="submission" date="2023-11" db="EMBL/GenBank/DDBJ databases">
        <title>MicrobeMod: A computational toolkit for identifying prokaryotic methylation and restriction-modification with nanopore sequencing.</title>
        <authorList>
            <person name="Crits-Christoph A."/>
            <person name="Kang S.C."/>
            <person name="Lee H."/>
            <person name="Ostrov N."/>
        </authorList>
    </citation>
    <scope>NUCLEOTIDE SEQUENCE [LARGE SCALE GENOMIC DNA]</scope>
    <source>
        <strain evidence="3 5">ATCC 33173</strain>
    </source>
</reference>
<keyword evidence="1" id="KW-0472">Membrane</keyword>
<evidence type="ECO:0000313" key="5">
    <source>
        <dbReference type="Proteomes" id="UP001322512"/>
    </source>
</evidence>
<sequence length="289" mass="33056">MRSKYKTGLLRANLLVAAALVALRAITADAWIDAILLGTMTAWLIVTSVRLPLGHRRLTVTLWQLLPGLLLAALLWAAPERHIAWIWVWAILLMWPQPPWTLLLHGLLAAITWYAQRELLGSEQWWLAGLLLAGLMVFGLSRSRALQAQRFATRHRARLVAGWPLWPRARLERDLDRERRRSTRESAHVELLLLRLPPRKQLPAVGRLRHHLQRFESCYRLDRSTLGVLLISRDAEQGEQRRQRLLDALESSTTARAIPLPCLVSLADERHALARQSPSLWIKESPTHA</sequence>
<proteinExistence type="predicted"/>
<feature type="transmembrane region" description="Helical" evidence="1">
    <location>
        <begin position="84"/>
        <end position="113"/>
    </location>
</feature>
<evidence type="ECO:0000313" key="2">
    <source>
        <dbReference type="EMBL" id="CBV42076.1"/>
    </source>
</evidence>
<dbReference type="HOGENOM" id="CLU_979214_0_0_6"/>